<keyword evidence="3" id="KW-1185">Reference proteome</keyword>
<proteinExistence type="predicted"/>
<dbReference type="PATRIC" id="fig|540747.5.peg.2893"/>
<dbReference type="EMBL" id="CP031598">
    <property type="protein sequence ID" value="QEW27840.1"/>
    <property type="molecule type" value="Genomic_DNA"/>
</dbReference>
<dbReference type="Proteomes" id="UP000325785">
    <property type="component" value="Chromosome"/>
</dbReference>
<evidence type="ECO:0000313" key="1">
    <source>
        <dbReference type="EMBL" id="KRS15650.1"/>
    </source>
</evidence>
<evidence type="ECO:0000313" key="4">
    <source>
        <dbReference type="Proteomes" id="UP000325785"/>
    </source>
</evidence>
<dbReference type="EMBL" id="LAXI01000020">
    <property type="protein sequence ID" value="KRS15650.1"/>
    <property type="molecule type" value="Genomic_DNA"/>
</dbReference>
<name>A0A0T5P385_9RHOB</name>
<dbReference type="KEGG" id="rid:RIdsm_03661"/>
<sequence>MTKTKAKPAGKKTFSGPQLKRFASIAAQIAEFNHEIPQWFIQQLKDDHGMTLNESPKGSGRWVATIGGLKTRPQSTRQMALKIWANKARRAVAAAEG</sequence>
<protein>
    <submittedName>
        <fullName evidence="1">Uncharacterized protein</fullName>
    </submittedName>
</protein>
<dbReference type="AlphaFoldDB" id="A0A0T5P385"/>
<evidence type="ECO:0000313" key="2">
    <source>
        <dbReference type="EMBL" id="QEW27840.1"/>
    </source>
</evidence>
<gene>
    <name evidence="2" type="ORF">RIdsm_03661</name>
    <name evidence="1" type="ORF">XM52_22690</name>
</gene>
<dbReference type="STRING" id="540747.SAMN04488031_12226"/>
<accession>A0A0T5P385</accession>
<reference evidence="2 4" key="2">
    <citation type="submission" date="2018-08" db="EMBL/GenBank/DDBJ databases">
        <title>Genetic Globetrotter - A new plasmid hitch-hiking vast phylogenetic and geographic distances.</title>
        <authorList>
            <person name="Vollmers J."/>
            <person name="Petersen J."/>
        </authorList>
    </citation>
    <scope>NUCLEOTIDE SEQUENCE [LARGE SCALE GENOMIC DNA]</scope>
    <source>
        <strain evidence="2 4">DSM 26383</strain>
    </source>
</reference>
<dbReference type="Proteomes" id="UP000051401">
    <property type="component" value="Unassembled WGS sequence"/>
</dbReference>
<dbReference type="RefSeq" id="WP_057819882.1">
    <property type="nucleotide sequence ID" value="NZ_CP031598.1"/>
</dbReference>
<reference evidence="1 3" key="1">
    <citation type="submission" date="2015-04" db="EMBL/GenBank/DDBJ databases">
        <title>The draft genome sequence of Roseovarius indicus B108T.</title>
        <authorList>
            <person name="Li G."/>
            <person name="Lai Q."/>
            <person name="Shao Z."/>
            <person name="Yan P."/>
        </authorList>
    </citation>
    <scope>NUCLEOTIDE SEQUENCE [LARGE SCALE GENOMIC DNA]</scope>
    <source>
        <strain evidence="1 3">B108</strain>
    </source>
</reference>
<evidence type="ECO:0000313" key="3">
    <source>
        <dbReference type="Proteomes" id="UP000051401"/>
    </source>
</evidence>
<organism evidence="1 3">
    <name type="scientific">Roseovarius indicus</name>
    <dbReference type="NCBI Taxonomy" id="540747"/>
    <lineage>
        <taxon>Bacteria</taxon>
        <taxon>Pseudomonadati</taxon>
        <taxon>Pseudomonadota</taxon>
        <taxon>Alphaproteobacteria</taxon>
        <taxon>Rhodobacterales</taxon>
        <taxon>Roseobacteraceae</taxon>
        <taxon>Roseovarius</taxon>
    </lineage>
</organism>